<comment type="caution">
    <text evidence="1">The sequence shown here is derived from an EMBL/GenBank/DDBJ whole genome shotgun (WGS) entry which is preliminary data.</text>
</comment>
<dbReference type="EMBL" id="JAPNUD010000056">
    <property type="protein sequence ID" value="MDA0643015.1"/>
    <property type="molecule type" value="Genomic_DNA"/>
</dbReference>
<accession>A0ABT4T0W3</accession>
<sequence>MTRFDCGGLWRLLAFRIAHAWISARITPRLEGLVFIATRTDVAARRVLSVTLFHNLGQVYQMGRIPAHIKAARVTRRFGVRTRGAVFANVGDWRTVLFDAAAGEPVID</sequence>
<proteinExistence type="predicted"/>
<evidence type="ECO:0000313" key="2">
    <source>
        <dbReference type="Proteomes" id="UP001212498"/>
    </source>
</evidence>
<reference evidence="1 2" key="1">
    <citation type="submission" date="2022-11" db="EMBL/GenBank/DDBJ databases">
        <title>Nonomuraea corallina sp. nov., a new species of the genus Nonomuraea isolated from sea side sediment in Thai sea.</title>
        <authorList>
            <person name="Ngamcharungchit C."/>
            <person name="Matsumoto A."/>
            <person name="Suriyachadkun C."/>
            <person name="Panbangred W."/>
            <person name="Inahashi Y."/>
            <person name="Intra B."/>
        </authorList>
    </citation>
    <scope>NUCLEOTIDE SEQUENCE [LARGE SCALE GENOMIC DNA]</scope>
    <source>
        <strain evidence="1 2">DSM 43553</strain>
    </source>
</reference>
<gene>
    <name evidence="1" type="ORF">OUY24_20495</name>
</gene>
<protein>
    <submittedName>
        <fullName evidence="1">Uncharacterized protein</fullName>
    </submittedName>
</protein>
<name>A0ABT4T0W3_9ACTN</name>
<keyword evidence="2" id="KW-1185">Reference proteome</keyword>
<organism evidence="1 2">
    <name type="scientific">Nonomuraea ferruginea</name>
    <dbReference type="NCBI Taxonomy" id="46174"/>
    <lineage>
        <taxon>Bacteria</taxon>
        <taxon>Bacillati</taxon>
        <taxon>Actinomycetota</taxon>
        <taxon>Actinomycetes</taxon>
        <taxon>Streptosporangiales</taxon>
        <taxon>Streptosporangiaceae</taxon>
        <taxon>Nonomuraea</taxon>
    </lineage>
</organism>
<dbReference type="RefSeq" id="WP_148030689.1">
    <property type="nucleotide sequence ID" value="NZ_BAABFD010000001.1"/>
</dbReference>
<dbReference type="Proteomes" id="UP001212498">
    <property type="component" value="Unassembled WGS sequence"/>
</dbReference>
<evidence type="ECO:0000313" key="1">
    <source>
        <dbReference type="EMBL" id="MDA0643015.1"/>
    </source>
</evidence>